<evidence type="ECO:0000256" key="1">
    <source>
        <dbReference type="SAM" id="SignalP"/>
    </source>
</evidence>
<reference evidence="2 3" key="1">
    <citation type="submission" date="2016-10" db="EMBL/GenBank/DDBJ databases">
        <authorList>
            <person name="de Groot N.N."/>
        </authorList>
    </citation>
    <scope>NUCLEOTIDE SEQUENCE [LARGE SCALE GENOMIC DNA]</scope>
    <source>
        <strain evidence="2 3">B25</strain>
    </source>
</reference>
<protein>
    <recommendedName>
        <fullName evidence="4">Lipocalin-like domain-containing protein</fullName>
    </recommendedName>
</protein>
<sequence>MKNLKFSRLFAAALVVACLALTGCKPETEEVLVEKVSIVRPVDSSDKIIGNWRGQEYSDKFEITTSNYNNYYSYNGDVLYYTTNNLYIREIDETSGYVYSQFYDGDKIGYNATVGQWYAIYYFDLTEDAVKISQAAGPKGGCDTLKEVVEEFTVELGYMSEQEGKYSTCSRE</sequence>
<evidence type="ECO:0000313" key="3">
    <source>
        <dbReference type="Proteomes" id="UP000182360"/>
    </source>
</evidence>
<dbReference type="RefSeq" id="WP_074642301.1">
    <property type="nucleotide sequence ID" value="NZ_FOFU01000003.1"/>
</dbReference>
<gene>
    <name evidence="2" type="ORF">SAMN04487977_103177</name>
</gene>
<organism evidence="2 3">
    <name type="scientific">Treponema bryantii</name>
    <dbReference type="NCBI Taxonomy" id="163"/>
    <lineage>
        <taxon>Bacteria</taxon>
        <taxon>Pseudomonadati</taxon>
        <taxon>Spirochaetota</taxon>
        <taxon>Spirochaetia</taxon>
        <taxon>Spirochaetales</taxon>
        <taxon>Treponemataceae</taxon>
        <taxon>Treponema</taxon>
    </lineage>
</organism>
<proteinExistence type="predicted"/>
<keyword evidence="3" id="KW-1185">Reference proteome</keyword>
<accession>A0A1H9EIF7</accession>
<dbReference type="OrthoDB" id="308357at2"/>
<dbReference type="AlphaFoldDB" id="A0A1H9EIF7"/>
<feature type="chain" id="PRO_5010205629" description="Lipocalin-like domain-containing protein" evidence="1">
    <location>
        <begin position="23"/>
        <end position="172"/>
    </location>
</feature>
<dbReference type="EMBL" id="FOFU01000003">
    <property type="protein sequence ID" value="SEQ25546.1"/>
    <property type="molecule type" value="Genomic_DNA"/>
</dbReference>
<dbReference type="PROSITE" id="PS51257">
    <property type="entry name" value="PROKAR_LIPOPROTEIN"/>
    <property type="match status" value="1"/>
</dbReference>
<keyword evidence="1" id="KW-0732">Signal</keyword>
<name>A0A1H9EIF7_9SPIR</name>
<dbReference type="Proteomes" id="UP000182360">
    <property type="component" value="Unassembled WGS sequence"/>
</dbReference>
<feature type="signal peptide" evidence="1">
    <location>
        <begin position="1"/>
        <end position="22"/>
    </location>
</feature>
<evidence type="ECO:0008006" key="4">
    <source>
        <dbReference type="Google" id="ProtNLM"/>
    </source>
</evidence>
<evidence type="ECO:0000313" key="2">
    <source>
        <dbReference type="EMBL" id="SEQ25546.1"/>
    </source>
</evidence>